<dbReference type="Gene3D" id="3.90.1590.10">
    <property type="entry name" value="glutathione-dependent formaldehyde- activating enzyme (gfa)"/>
    <property type="match status" value="1"/>
</dbReference>
<dbReference type="GO" id="GO:0016846">
    <property type="term" value="F:carbon-sulfur lyase activity"/>
    <property type="evidence" value="ECO:0007669"/>
    <property type="project" value="InterPro"/>
</dbReference>
<feature type="domain" description="CENP-V/GFA" evidence="5">
    <location>
        <begin position="5"/>
        <end position="116"/>
    </location>
</feature>
<dbReference type="GO" id="GO:0046872">
    <property type="term" value="F:metal ion binding"/>
    <property type="evidence" value="ECO:0007669"/>
    <property type="project" value="UniProtKB-KW"/>
</dbReference>
<dbReference type="PANTHER" id="PTHR33337">
    <property type="entry name" value="GFA DOMAIN-CONTAINING PROTEIN"/>
    <property type="match status" value="1"/>
</dbReference>
<keyword evidence="2" id="KW-0479">Metal-binding</keyword>
<dbReference type="InterPro" id="IPR011057">
    <property type="entry name" value="Mss4-like_sf"/>
</dbReference>
<dbReference type="Proteomes" id="UP000273516">
    <property type="component" value="Unassembled WGS sequence"/>
</dbReference>
<comment type="similarity">
    <text evidence="1">Belongs to the Gfa family.</text>
</comment>
<keyword evidence="3" id="KW-0862">Zinc</keyword>
<dbReference type="InterPro" id="IPR006913">
    <property type="entry name" value="CENP-V/GFA"/>
</dbReference>
<evidence type="ECO:0000256" key="3">
    <source>
        <dbReference type="ARBA" id="ARBA00022833"/>
    </source>
</evidence>
<dbReference type="OrthoDB" id="9807246at2"/>
<dbReference type="EMBL" id="QOKZ01000002">
    <property type="protein sequence ID" value="RMC36041.1"/>
    <property type="molecule type" value="Genomic_DNA"/>
</dbReference>
<evidence type="ECO:0000259" key="5">
    <source>
        <dbReference type="PROSITE" id="PS51891"/>
    </source>
</evidence>
<organism evidence="6 7">
    <name type="scientific">Paracoccus alkanivorans</name>
    <dbReference type="NCBI Taxonomy" id="2116655"/>
    <lineage>
        <taxon>Bacteria</taxon>
        <taxon>Pseudomonadati</taxon>
        <taxon>Pseudomonadota</taxon>
        <taxon>Alphaproteobacteria</taxon>
        <taxon>Rhodobacterales</taxon>
        <taxon>Paracoccaceae</taxon>
        <taxon>Paracoccus</taxon>
    </lineage>
</organism>
<keyword evidence="7" id="KW-1185">Reference proteome</keyword>
<accession>A0A3M0MEH8</accession>
<evidence type="ECO:0000256" key="2">
    <source>
        <dbReference type="ARBA" id="ARBA00022723"/>
    </source>
</evidence>
<proteinExistence type="inferred from homology"/>
<dbReference type="Pfam" id="PF04828">
    <property type="entry name" value="GFA"/>
    <property type="match status" value="1"/>
</dbReference>
<comment type="caution">
    <text evidence="6">The sequence shown here is derived from an EMBL/GenBank/DDBJ whole genome shotgun (WGS) entry which is preliminary data.</text>
</comment>
<evidence type="ECO:0000313" key="7">
    <source>
        <dbReference type="Proteomes" id="UP000273516"/>
    </source>
</evidence>
<dbReference type="PROSITE" id="PS51891">
    <property type="entry name" value="CENP_V_GFA"/>
    <property type="match status" value="1"/>
</dbReference>
<keyword evidence="4" id="KW-0456">Lyase</keyword>
<dbReference type="SUPFAM" id="SSF51316">
    <property type="entry name" value="Mss4-like"/>
    <property type="match status" value="1"/>
</dbReference>
<reference evidence="6 7" key="1">
    <citation type="submission" date="2018-07" db="EMBL/GenBank/DDBJ databases">
        <authorList>
            <person name="Zhang Y."/>
            <person name="Wang L."/>
            <person name="Ma S."/>
        </authorList>
    </citation>
    <scope>NUCLEOTIDE SEQUENCE [LARGE SCALE GENOMIC DNA]</scope>
    <source>
        <strain evidence="6 7">4-2</strain>
    </source>
</reference>
<sequence length="137" mass="14696">MYMKIVASCLCGSVRISCGTPAGPAAYCHCEDCRRCTGSAFTVSLPFRADGFRVISGETDSFTKVADSGHELTRHFCPNCGSPLYTSSPKHPDLVYVKAGTLDNSALVQPAYQSWCQSKVAWSTIGIGLPSYSKGRT</sequence>
<evidence type="ECO:0000256" key="4">
    <source>
        <dbReference type="ARBA" id="ARBA00023239"/>
    </source>
</evidence>
<protein>
    <submittedName>
        <fullName evidence="6">GFA family protein</fullName>
    </submittedName>
</protein>
<dbReference type="AlphaFoldDB" id="A0A3M0MEH8"/>
<evidence type="ECO:0000313" key="6">
    <source>
        <dbReference type="EMBL" id="RMC36041.1"/>
    </source>
</evidence>
<dbReference type="PANTHER" id="PTHR33337:SF40">
    <property type="entry name" value="CENP-V_GFA DOMAIN-CONTAINING PROTEIN-RELATED"/>
    <property type="match status" value="1"/>
</dbReference>
<gene>
    <name evidence="6" type="ORF">C9E81_04820</name>
</gene>
<evidence type="ECO:0000256" key="1">
    <source>
        <dbReference type="ARBA" id="ARBA00005495"/>
    </source>
</evidence>
<name>A0A3M0MEH8_9RHOB</name>